<feature type="domain" description="Amino acid permease/ SLC12A" evidence="6">
    <location>
        <begin position="50"/>
        <end position="438"/>
    </location>
</feature>
<feature type="transmembrane region" description="Helical" evidence="5">
    <location>
        <begin position="372"/>
        <end position="399"/>
    </location>
</feature>
<evidence type="ECO:0000256" key="4">
    <source>
        <dbReference type="ARBA" id="ARBA00023136"/>
    </source>
</evidence>
<feature type="transmembrane region" description="Helical" evidence="5">
    <location>
        <begin position="341"/>
        <end position="360"/>
    </location>
</feature>
<dbReference type="Gene3D" id="1.20.1740.10">
    <property type="entry name" value="Amino acid/polyamine transporter I"/>
    <property type="match status" value="1"/>
</dbReference>
<name>A0ABQ6CAS4_9HYPH</name>
<dbReference type="InterPro" id="IPR050367">
    <property type="entry name" value="APC_superfamily"/>
</dbReference>
<keyword evidence="2 5" id="KW-0812">Transmembrane</keyword>
<dbReference type="EMBL" id="BSPC01000005">
    <property type="protein sequence ID" value="GLS17386.1"/>
    <property type="molecule type" value="Genomic_DNA"/>
</dbReference>
<dbReference type="PANTHER" id="PTHR42770">
    <property type="entry name" value="AMINO ACID TRANSPORTER-RELATED"/>
    <property type="match status" value="1"/>
</dbReference>
<comment type="caution">
    <text evidence="7">The sequence shown here is derived from an EMBL/GenBank/DDBJ whole genome shotgun (WGS) entry which is preliminary data.</text>
</comment>
<dbReference type="InterPro" id="IPR004841">
    <property type="entry name" value="AA-permease/SLC12A_dom"/>
</dbReference>
<feature type="transmembrane region" description="Helical" evidence="5">
    <location>
        <begin position="283"/>
        <end position="305"/>
    </location>
</feature>
<evidence type="ECO:0000256" key="3">
    <source>
        <dbReference type="ARBA" id="ARBA00022989"/>
    </source>
</evidence>
<keyword evidence="4 5" id="KW-0472">Membrane</keyword>
<feature type="transmembrane region" description="Helical" evidence="5">
    <location>
        <begin position="129"/>
        <end position="151"/>
    </location>
</feature>
<dbReference type="PIRSF" id="PIRSF006060">
    <property type="entry name" value="AA_transporter"/>
    <property type="match status" value="1"/>
</dbReference>
<proteinExistence type="predicted"/>
<accession>A0ABQ6CAS4</accession>
<evidence type="ECO:0000256" key="2">
    <source>
        <dbReference type="ARBA" id="ARBA00022692"/>
    </source>
</evidence>
<keyword evidence="3 5" id="KW-1133">Transmembrane helix</keyword>
<feature type="transmembrane region" description="Helical" evidence="5">
    <location>
        <begin position="437"/>
        <end position="458"/>
    </location>
</feature>
<reference evidence="8" key="1">
    <citation type="journal article" date="2019" name="Int. J. Syst. Evol. Microbiol.">
        <title>The Global Catalogue of Microorganisms (GCM) 10K type strain sequencing project: providing services to taxonomists for standard genome sequencing and annotation.</title>
        <authorList>
            <consortium name="The Broad Institute Genomics Platform"/>
            <consortium name="The Broad Institute Genome Sequencing Center for Infectious Disease"/>
            <person name="Wu L."/>
            <person name="Ma J."/>
        </authorList>
    </citation>
    <scope>NUCLEOTIDE SEQUENCE [LARGE SCALE GENOMIC DNA]</scope>
    <source>
        <strain evidence="8">NBRC 101365</strain>
    </source>
</reference>
<dbReference type="PANTHER" id="PTHR42770:SF16">
    <property type="entry name" value="AMINO ACID PERMEASE"/>
    <property type="match status" value="1"/>
</dbReference>
<dbReference type="Proteomes" id="UP001156882">
    <property type="component" value="Unassembled WGS sequence"/>
</dbReference>
<feature type="transmembrane region" description="Helical" evidence="5">
    <location>
        <begin position="205"/>
        <end position="226"/>
    </location>
</feature>
<evidence type="ECO:0000259" key="6">
    <source>
        <dbReference type="Pfam" id="PF00324"/>
    </source>
</evidence>
<gene>
    <name evidence="7" type="ORF">GCM10007874_04010</name>
</gene>
<protein>
    <submittedName>
        <fullName evidence="7">Amino acid permease</fullName>
    </submittedName>
</protein>
<feature type="transmembrane region" description="Helical" evidence="5">
    <location>
        <begin position="163"/>
        <end position="185"/>
    </location>
</feature>
<evidence type="ECO:0000313" key="7">
    <source>
        <dbReference type="EMBL" id="GLS17386.1"/>
    </source>
</evidence>
<feature type="transmembrane region" description="Helical" evidence="5">
    <location>
        <begin position="82"/>
        <end position="109"/>
    </location>
</feature>
<sequence>MSSVTSAEPAQLRRNSVGLASAVIMSAAIMGPAVSTFFNPQFSTPFSGEATPFVYVACLIVMLITASGVMEMAAVAPSAGSFYTYVSLGLGPTMGFVAGGLMFVAYALLPPIEIALIGAYLQQTIKQAFGFDIPWIAISILPWIAMTVLALEGIRSTLRTAMTLFVLEVAIVLLMAVIVMASGGAHGVTATPLTPSASPSGLQGLITGGVFAALSFVGFEGATTLGEEVRNPRRNVPLAIALSTLAVGLIYVFCIWAEVIGLGPDKVNALTGSSTPWNDLASLYAPWMTPLIIVASVSSMAAVMVNGNTGVVRVLFAMGREGMLPSALGFIDPKHGTPRNAVYFQSLFSALVVIAVGAVSGGLANPDGGSNVYGYCGFVLTLAILLVYILANLAAIAFFRRRGDAHPLRQMLLPALGALLIAALFIAQIILQTDPPYTWMPWMIVAWLVLCIAGAGWLRMNRPDVLAKAGAVLAAED</sequence>
<feature type="transmembrane region" description="Helical" evidence="5">
    <location>
        <begin position="17"/>
        <end position="38"/>
    </location>
</feature>
<organism evidence="7 8">
    <name type="scientific">Labrys miyagiensis</name>
    <dbReference type="NCBI Taxonomy" id="346912"/>
    <lineage>
        <taxon>Bacteria</taxon>
        <taxon>Pseudomonadati</taxon>
        <taxon>Pseudomonadota</taxon>
        <taxon>Alphaproteobacteria</taxon>
        <taxon>Hyphomicrobiales</taxon>
        <taxon>Xanthobacteraceae</taxon>
        <taxon>Labrys</taxon>
    </lineage>
</organism>
<feature type="transmembrane region" description="Helical" evidence="5">
    <location>
        <begin position="50"/>
        <end position="70"/>
    </location>
</feature>
<comment type="subcellular location">
    <subcellularLocation>
        <location evidence="1">Membrane</location>
        <topology evidence="1">Multi-pass membrane protein</topology>
    </subcellularLocation>
</comment>
<evidence type="ECO:0000256" key="1">
    <source>
        <dbReference type="ARBA" id="ARBA00004141"/>
    </source>
</evidence>
<feature type="transmembrane region" description="Helical" evidence="5">
    <location>
        <begin position="411"/>
        <end position="431"/>
    </location>
</feature>
<keyword evidence="8" id="KW-1185">Reference proteome</keyword>
<evidence type="ECO:0000313" key="8">
    <source>
        <dbReference type="Proteomes" id="UP001156882"/>
    </source>
</evidence>
<dbReference type="RefSeq" id="WP_284310209.1">
    <property type="nucleotide sequence ID" value="NZ_BSPC01000005.1"/>
</dbReference>
<feature type="transmembrane region" description="Helical" evidence="5">
    <location>
        <begin position="238"/>
        <end position="263"/>
    </location>
</feature>
<evidence type="ECO:0000256" key="5">
    <source>
        <dbReference type="SAM" id="Phobius"/>
    </source>
</evidence>
<dbReference type="Pfam" id="PF00324">
    <property type="entry name" value="AA_permease"/>
    <property type="match status" value="1"/>
</dbReference>